<dbReference type="STRING" id="269800.Tfu_2166"/>
<gene>
    <name evidence="1" type="ordered locus">Tfu_2166</name>
</gene>
<protein>
    <submittedName>
        <fullName evidence="1">Uncharacterized protein</fullName>
    </submittedName>
</protein>
<dbReference type="InterPro" id="IPR045631">
    <property type="entry name" value="DUF6315"/>
</dbReference>
<dbReference type="HOGENOM" id="CLU_1538489_0_0_11"/>
<accession>Q47MX0</accession>
<proteinExistence type="predicted"/>
<dbReference type="EMBL" id="CP000088">
    <property type="protein sequence ID" value="AAZ56199.1"/>
    <property type="molecule type" value="Genomic_DNA"/>
</dbReference>
<name>Q47MX0_THEFY</name>
<sequence length="203" mass="22773">METVCRNHLVESVPPRGRLIAYSLVGGVVEMRQELTALCCDCGAIRRVTTYRGIGEAQSAHGAARCVVRRMCRSCGRQTYHAYMRDDEDRDELEDALRLDNALAAKALEEEISQLRRCGVEVGHAPVPAIWDSPPVGMITQRLSDRKYSLVLDPNSSIVARLKLIDLLWYELTTGEHSDRWHIHSPGDGPGYAIRLFGFRAPR</sequence>
<organism evidence="1">
    <name type="scientific">Thermobifida fusca (strain YX)</name>
    <dbReference type="NCBI Taxonomy" id="269800"/>
    <lineage>
        <taxon>Bacteria</taxon>
        <taxon>Bacillati</taxon>
        <taxon>Actinomycetota</taxon>
        <taxon>Actinomycetes</taxon>
        <taxon>Streptosporangiales</taxon>
        <taxon>Nocardiopsidaceae</taxon>
        <taxon>Thermobifida</taxon>
    </lineage>
</organism>
<evidence type="ECO:0000313" key="1">
    <source>
        <dbReference type="EMBL" id="AAZ56199.1"/>
    </source>
</evidence>
<dbReference type="AlphaFoldDB" id="Q47MX0"/>
<reference evidence="1" key="1">
    <citation type="submission" date="2005-07" db="EMBL/GenBank/DDBJ databases">
        <title>Complete sequence of Thermobifida fusca YX.</title>
        <authorList>
            <consortium name="US DOE Joint Genome Institute"/>
            <person name="Copeland A."/>
            <person name="Lucas S."/>
            <person name="Lapidus A."/>
            <person name="Barry K."/>
            <person name="Detter J.C."/>
            <person name="Glavina T."/>
            <person name="Hammon N."/>
            <person name="Israni S."/>
            <person name="Pitluck S."/>
            <person name="Di Bartolo G."/>
            <person name="Chain P."/>
            <person name="Schmutz J."/>
            <person name="Larimer F."/>
            <person name="Land M."/>
            <person name="Lykidis A."/>
            <person name="Richardson P."/>
        </authorList>
    </citation>
    <scope>NUCLEOTIDE SEQUENCE</scope>
    <source>
        <strain evidence="1">YX</strain>
    </source>
</reference>
<dbReference type="KEGG" id="tfu:Tfu_2166"/>
<dbReference type="Pfam" id="PF19836">
    <property type="entry name" value="DUF6315"/>
    <property type="match status" value="1"/>
</dbReference>